<protein>
    <recommendedName>
        <fullName evidence="3">Outer dense fiber protein 3</fullName>
    </recommendedName>
</protein>
<organism evidence="1 2">
    <name type="scientific">Mycteria americana</name>
    <name type="common">Wood stork</name>
    <dbReference type="NCBI Taxonomy" id="33587"/>
    <lineage>
        <taxon>Eukaryota</taxon>
        <taxon>Metazoa</taxon>
        <taxon>Chordata</taxon>
        <taxon>Craniata</taxon>
        <taxon>Vertebrata</taxon>
        <taxon>Euteleostomi</taxon>
        <taxon>Archelosauria</taxon>
        <taxon>Archosauria</taxon>
        <taxon>Dinosauria</taxon>
        <taxon>Saurischia</taxon>
        <taxon>Theropoda</taxon>
        <taxon>Coelurosauria</taxon>
        <taxon>Aves</taxon>
        <taxon>Neognathae</taxon>
        <taxon>Neoaves</taxon>
        <taxon>Aequornithes</taxon>
        <taxon>Ciconiiformes</taxon>
        <taxon>Ciconiidae</taxon>
        <taxon>Mycteria</taxon>
    </lineage>
</organism>
<evidence type="ECO:0000313" key="2">
    <source>
        <dbReference type="Proteomes" id="UP001333110"/>
    </source>
</evidence>
<comment type="caution">
    <text evidence="1">The sequence shown here is derived from an EMBL/GenBank/DDBJ whole genome shotgun (WGS) entry which is preliminary data.</text>
</comment>
<dbReference type="PANTHER" id="PTHR21580">
    <property type="entry name" value="SHIPPO-1-RELATED"/>
    <property type="match status" value="1"/>
</dbReference>
<name>A0AAN7MGQ6_MYCAM</name>
<reference evidence="1 2" key="1">
    <citation type="journal article" date="2023" name="J. Hered.">
        <title>Chromosome-level genome of the wood stork (Mycteria americana) provides insight into avian chromosome evolution.</title>
        <authorList>
            <person name="Flamio R. Jr."/>
            <person name="Ramstad K.M."/>
        </authorList>
    </citation>
    <scope>NUCLEOTIDE SEQUENCE [LARGE SCALE GENOMIC DNA]</scope>
    <source>
        <strain evidence="1">JAX WOST 10</strain>
    </source>
</reference>
<dbReference type="PANTHER" id="PTHR21580:SF28">
    <property type="entry name" value="BOREALIN N-TERMINAL DOMAIN-CONTAINING PROTEIN-RELATED"/>
    <property type="match status" value="1"/>
</dbReference>
<dbReference type="GO" id="GO:0005856">
    <property type="term" value="C:cytoskeleton"/>
    <property type="evidence" value="ECO:0007669"/>
    <property type="project" value="TreeGrafter"/>
</dbReference>
<accession>A0AAN7MGQ6</accession>
<gene>
    <name evidence="1" type="ORF">QYF61_004849</name>
</gene>
<dbReference type="AlphaFoldDB" id="A0AAN7MGQ6"/>
<proteinExistence type="predicted"/>
<sequence>MAKAEKGEALLLLPGRLHRGPLSGKALSNSPALAVGFVATSTMDGAWVGTWRPHRPRGPIMAQFTSPGPKYSIPGTTGYLDHNPTKTKAPAYTFRGAKPPVADSCSPGPRYYVPPSITRNGKYVAPAQHICGLPKIKTEVTPGPSDYSTDKANKHLYKCAPAQSMAFRHKVVKTDESPGPGTYTLPRLVGPNTAYTHASPCYSLKGKSKHRGFAEDLSKTPGPAAFPKVELDVYKKRAPMYTMGTKSRLAGDKTVKPGPADYCLGKVTLIKPQAPAPTFGLRHSLYTAPLISLI</sequence>
<dbReference type="EMBL" id="JAUNZN010000130">
    <property type="protein sequence ID" value="KAK4805284.1"/>
    <property type="molecule type" value="Genomic_DNA"/>
</dbReference>
<dbReference type="Proteomes" id="UP001333110">
    <property type="component" value="Unassembled WGS sequence"/>
</dbReference>
<dbReference type="InterPro" id="IPR051291">
    <property type="entry name" value="CIMAP"/>
</dbReference>
<dbReference type="InterPro" id="IPR010736">
    <property type="entry name" value="SHIPPO-rpt"/>
</dbReference>
<dbReference type="Pfam" id="PF07004">
    <property type="entry name" value="SHIPPO-rpt"/>
    <property type="match status" value="4"/>
</dbReference>
<keyword evidence="2" id="KW-1185">Reference proteome</keyword>
<evidence type="ECO:0000313" key="1">
    <source>
        <dbReference type="EMBL" id="KAK4805284.1"/>
    </source>
</evidence>
<evidence type="ECO:0008006" key="3">
    <source>
        <dbReference type="Google" id="ProtNLM"/>
    </source>
</evidence>